<evidence type="ECO:0000256" key="2">
    <source>
        <dbReference type="SAM" id="SignalP"/>
    </source>
</evidence>
<evidence type="ECO:0000313" key="5">
    <source>
        <dbReference type="Proteomes" id="UP001319080"/>
    </source>
</evidence>
<dbReference type="InterPro" id="IPR021782">
    <property type="entry name" value="DUF3347"/>
</dbReference>
<organism evidence="4 5">
    <name type="scientific">Dawidia cretensis</name>
    <dbReference type="NCBI Taxonomy" id="2782350"/>
    <lineage>
        <taxon>Bacteria</taxon>
        <taxon>Pseudomonadati</taxon>
        <taxon>Bacteroidota</taxon>
        <taxon>Cytophagia</taxon>
        <taxon>Cytophagales</taxon>
        <taxon>Chryseotaleaceae</taxon>
        <taxon>Dawidia</taxon>
    </lineage>
</organism>
<gene>
    <name evidence="4" type="ORF">KK062_25935</name>
</gene>
<protein>
    <submittedName>
        <fullName evidence="4">DUF3347 domain-containing protein</fullName>
    </submittedName>
</protein>
<feature type="region of interest" description="Disordered" evidence="1">
    <location>
        <begin position="25"/>
        <end position="45"/>
    </location>
</feature>
<accession>A0AAP2E406</accession>
<name>A0AAP2E406_9BACT</name>
<dbReference type="RefSeq" id="WP_254087279.1">
    <property type="nucleotide sequence ID" value="NZ_JAHESE010000039.1"/>
</dbReference>
<keyword evidence="5" id="KW-1185">Reference proteome</keyword>
<reference evidence="4 5" key="1">
    <citation type="submission" date="2021-05" db="EMBL/GenBank/DDBJ databases">
        <title>A Polyphasic approach of four new species of the genus Ohtaekwangia: Ohtaekwangia histidinii sp. nov., Ohtaekwangia cretensis sp. nov., Ohtaekwangia indiensis sp. nov., Ohtaekwangia reichenbachii sp. nov. from diverse environment.</title>
        <authorList>
            <person name="Octaviana S."/>
        </authorList>
    </citation>
    <scope>NUCLEOTIDE SEQUENCE [LARGE SCALE GENOMIC DNA]</scope>
    <source>
        <strain evidence="4 5">PWU5</strain>
    </source>
</reference>
<sequence>MNTTSISRLFAIATLAAVMACSPSKKETPEAPAEDQDHAATSVDTATASKPQYTVAPAFQQQLAGVFTAYLQLKESFVASDAARVQSASQGVQMALESVDMTLVDGAAHHDWMTYREGISTTLKAMQTSPANLDDQRKAFSNLTQSLYQAIKAYGLGSTTAYYEFCPMAFNNEGAFWLSDSKTIRNPYFGDKMLTCGEVRETL</sequence>
<evidence type="ECO:0000256" key="1">
    <source>
        <dbReference type="SAM" id="MobiDB-lite"/>
    </source>
</evidence>
<dbReference type="Proteomes" id="UP001319080">
    <property type="component" value="Unassembled WGS sequence"/>
</dbReference>
<proteinExistence type="predicted"/>
<keyword evidence="2" id="KW-0732">Signal</keyword>
<dbReference type="EMBL" id="JAHESE010000039">
    <property type="protein sequence ID" value="MBT1711708.1"/>
    <property type="molecule type" value="Genomic_DNA"/>
</dbReference>
<feature type="chain" id="PRO_5042816118" evidence="2">
    <location>
        <begin position="21"/>
        <end position="203"/>
    </location>
</feature>
<evidence type="ECO:0000313" key="4">
    <source>
        <dbReference type="EMBL" id="MBT1711708.1"/>
    </source>
</evidence>
<comment type="caution">
    <text evidence="4">The sequence shown here is derived from an EMBL/GenBank/DDBJ whole genome shotgun (WGS) entry which is preliminary data.</text>
</comment>
<dbReference type="Pfam" id="PF11827">
    <property type="entry name" value="DUF3347"/>
    <property type="match status" value="1"/>
</dbReference>
<feature type="domain" description="DUF3347" evidence="3">
    <location>
        <begin position="66"/>
        <end position="158"/>
    </location>
</feature>
<dbReference type="AlphaFoldDB" id="A0AAP2E406"/>
<evidence type="ECO:0000259" key="3">
    <source>
        <dbReference type="Pfam" id="PF11827"/>
    </source>
</evidence>
<feature type="signal peptide" evidence="2">
    <location>
        <begin position="1"/>
        <end position="20"/>
    </location>
</feature>